<dbReference type="Proteomes" id="UP000054845">
    <property type="component" value="Unassembled WGS sequence"/>
</dbReference>
<evidence type="ECO:0000256" key="1">
    <source>
        <dbReference type="SAM" id="MobiDB-lite"/>
    </source>
</evidence>
<feature type="compositionally biased region" description="Basic residues" evidence="1">
    <location>
        <begin position="308"/>
        <end position="322"/>
    </location>
</feature>
<dbReference type="AlphaFoldDB" id="A0A0P1BKZ6"/>
<protein>
    <submittedName>
        <fullName evidence="2">Uncharacterized protein</fullName>
    </submittedName>
</protein>
<reference evidence="3" key="1">
    <citation type="submission" date="2014-09" db="EMBL/GenBank/DDBJ databases">
        <authorList>
            <person name="Sharma Rahul"/>
            <person name="Thines Marco"/>
        </authorList>
    </citation>
    <scope>NUCLEOTIDE SEQUENCE [LARGE SCALE GENOMIC DNA]</scope>
</reference>
<name>A0A0P1BKZ6_9BASI</name>
<dbReference type="EMBL" id="CCYA01000318">
    <property type="protein sequence ID" value="CEH16604.1"/>
    <property type="molecule type" value="Genomic_DNA"/>
</dbReference>
<feature type="region of interest" description="Disordered" evidence="1">
    <location>
        <begin position="293"/>
        <end position="322"/>
    </location>
</feature>
<proteinExistence type="predicted"/>
<sequence>MSTFAELFPTTPPEQRLKTYVDAFPWLVKADGEVLDPPRSYTDPAIKMLFEKPLCYVYHLALVGRGFCMRIRHLESKIEDGGLRLFYGFSQKDTDSWTGTSGMTSPGVIKVVADPEGPEAFYLLSWFRIKVMREGKEPPQEKLFDDAPPTPERIAVNNVQGFKVSFQDIVNERHRPPHIPKGEHFYELLKFNCFAPPGADVFLKMDGKFRKVKDGYFYEKGYPTTVVFEDPNTAPVTFSKGHNVAAMTYLVQSTGSKSAEKEAPLSKSKDIKLPSCCAAGKACAEAHPSTASVSSSLQNAEAGPSSQKVKKSRKGKRKMPRK</sequence>
<accession>A0A0P1BKZ6</accession>
<keyword evidence="3" id="KW-1185">Reference proteome</keyword>
<evidence type="ECO:0000313" key="3">
    <source>
        <dbReference type="Proteomes" id="UP000054845"/>
    </source>
</evidence>
<evidence type="ECO:0000313" key="2">
    <source>
        <dbReference type="EMBL" id="CEH16604.1"/>
    </source>
</evidence>
<organism evidence="2 3">
    <name type="scientific">Ceraceosorus bombacis</name>
    <dbReference type="NCBI Taxonomy" id="401625"/>
    <lineage>
        <taxon>Eukaryota</taxon>
        <taxon>Fungi</taxon>
        <taxon>Dikarya</taxon>
        <taxon>Basidiomycota</taxon>
        <taxon>Ustilaginomycotina</taxon>
        <taxon>Exobasidiomycetes</taxon>
        <taxon>Ceraceosorales</taxon>
        <taxon>Ceraceosoraceae</taxon>
        <taxon>Ceraceosorus</taxon>
    </lineage>
</organism>